<dbReference type="InterPro" id="IPR050570">
    <property type="entry name" value="Cell_wall_metabolism_enzyme"/>
</dbReference>
<sequence length="187" mass="20524">MLGTTYSIDFIGLSGEKRTAPWSWSTAFGLEDPAAFPSFGREILAPVDGVVVQAWDGIADHEARRSQLQLVPYMLGQQRRLREGGVRAITGNAVVIQCSATAAFVALVHLKRDSVRVATGDTVRVGDVVGECGNSGNSTQPHVHVQVTDSQDWEQCTGLPMLFRSRMDESTWMPKENEVFYVEDPVN</sequence>
<dbReference type="InterPro" id="IPR011055">
    <property type="entry name" value="Dup_hybrid_motif"/>
</dbReference>
<evidence type="ECO:0000313" key="3">
    <source>
        <dbReference type="Proteomes" id="UP000217209"/>
    </source>
</evidence>
<dbReference type="Pfam" id="PF01551">
    <property type="entry name" value="Peptidase_M23"/>
    <property type="match status" value="1"/>
</dbReference>
<dbReference type="OrthoDB" id="9809488at2"/>
<reference evidence="2 3" key="1">
    <citation type="submission" date="2016-12" db="EMBL/GenBank/DDBJ databases">
        <authorList>
            <person name="Song W.-J."/>
            <person name="Kurnit D.M."/>
        </authorList>
    </citation>
    <scope>NUCLEOTIDE SEQUENCE [LARGE SCALE GENOMIC DNA]</scope>
    <source>
        <strain evidence="2 3">DSM 30827</strain>
    </source>
</reference>
<dbReference type="CDD" id="cd12797">
    <property type="entry name" value="M23_peptidase"/>
    <property type="match status" value="1"/>
</dbReference>
<dbReference type="InterPro" id="IPR016047">
    <property type="entry name" value="M23ase_b-sheet_dom"/>
</dbReference>
<protein>
    <submittedName>
        <fullName evidence="2">Peptidase family M23</fullName>
    </submittedName>
</protein>
<dbReference type="PANTHER" id="PTHR21666">
    <property type="entry name" value="PEPTIDASE-RELATED"/>
    <property type="match status" value="1"/>
</dbReference>
<evidence type="ECO:0000259" key="1">
    <source>
        <dbReference type="Pfam" id="PF01551"/>
    </source>
</evidence>
<evidence type="ECO:0000313" key="2">
    <source>
        <dbReference type="EMBL" id="AQQ15162.1"/>
    </source>
</evidence>
<feature type="domain" description="M23ase beta-sheet core" evidence="1">
    <location>
        <begin position="89"/>
        <end position="149"/>
    </location>
</feature>
<dbReference type="PANTHER" id="PTHR21666:SF270">
    <property type="entry name" value="MUREIN HYDROLASE ACTIVATOR ENVC"/>
    <property type="match status" value="1"/>
</dbReference>
<accession>A0A1Q2HWF0</accession>
<organism evidence="2 3">
    <name type="scientific">Corynebacterium glaucum</name>
    <dbReference type="NCBI Taxonomy" id="187491"/>
    <lineage>
        <taxon>Bacteria</taxon>
        <taxon>Bacillati</taxon>
        <taxon>Actinomycetota</taxon>
        <taxon>Actinomycetes</taxon>
        <taxon>Mycobacteriales</taxon>
        <taxon>Corynebacteriaceae</taxon>
        <taxon>Corynebacterium</taxon>
    </lineage>
</organism>
<name>A0A1Q2HWF0_9CORY</name>
<dbReference type="Proteomes" id="UP000217209">
    <property type="component" value="Chromosome"/>
</dbReference>
<dbReference type="EMBL" id="CP019688">
    <property type="protein sequence ID" value="AQQ15162.1"/>
    <property type="molecule type" value="Genomic_DNA"/>
</dbReference>
<dbReference type="AlphaFoldDB" id="A0A1Q2HWF0"/>
<dbReference type="SUPFAM" id="SSF51261">
    <property type="entry name" value="Duplicated hybrid motif"/>
    <property type="match status" value="1"/>
</dbReference>
<gene>
    <name evidence="2" type="ORF">CGLAU_05975</name>
</gene>
<proteinExistence type="predicted"/>
<dbReference type="GO" id="GO:0004222">
    <property type="term" value="F:metalloendopeptidase activity"/>
    <property type="evidence" value="ECO:0007669"/>
    <property type="project" value="TreeGrafter"/>
</dbReference>
<dbReference type="Gene3D" id="2.70.70.10">
    <property type="entry name" value="Glucose Permease (Domain IIA)"/>
    <property type="match status" value="1"/>
</dbReference>
<keyword evidence="3" id="KW-1185">Reference proteome</keyword>
<dbReference type="KEGG" id="cgv:CGLAU_05975"/>